<evidence type="ECO:0000313" key="3">
    <source>
        <dbReference type="Proteomes" id="UP000321570"/>
    </source>
</evidence>
<organism evidence="2 3">
    <name type="scientific">Hymenolepis diminuta</name>
    <name type="common">Rat tapeworm</name>
    <dbReference type="NCBI Taxonomy" id="6216"/>
    <lineage>
        <taxon>Eukaryota</taxon>
        <taxon>Metazoa</taxon>
        <taxon>Spiralia</taxon>
        <taxon>Lophotrochozoa</taxon>
        <taxon>Platyhelminthes</taxon>
        <taxon>Cestoda</taxon>
        <taxon>Eucestoda</taxon>
        <taxon>Cyclophyllidea</taxon>
        <taxon>Hymenolepididae</taxon>
        <taxon>Hymenolepis</taxon>
    </lineage>
</organism>
<dbReference type="AlphaFoldDB" id="A0A564YRT9"/>
<accession>A0A564YRT9</accession>
<keyword evidence="3" id="KW-1185">Reference proteome</keyword>
<evidence type="ECO:0000313" key="2">
    <source>
        <dbReference type="EMBL" id="VUZ49413.1"/>
    </source>
</evidence>
<protein>
    <submittedName>
        <fullName evidence="2">Uncharacterized protein</fullName>
    </submittedName>
</protein>
<dbReference type="EMBL" id="CABIJS010000333">
    <property type="protein sequence ID" value="VUZ49413.1"/>
    <property type="molecule type" value="Genomic_DNA"/>
</dbReference>
<evidence type="ECO:0000256" key="1">
    <source>
        <dbReference type="SAM" id="MobiDB-lite"/>
    </source>
</evidence>
<feature type="region of interest" description="Disordered" evidence="1">
    <location>
        <begin position="1"/>
        <end position="56"/>
    </location>
</feature>
<dbReference type="Proteomes" id="UP000321570">
    <property type="component" value="Unassembled WGS sequence"/>
</dbReference>
<sequence>MNRIRHASLEQTPTPPERLPRLVLPSAVSNPVSPPRRRQDSEGHDFTPPYFPPKYPGYRISEDITTKVRHPSDQLTHSHVASSSPPQKYLTPVSMTNAYDNNNTYTGAATDARRFRNANLPSVISGVAVNSFQEEWQSNGDDAEKRKRFNLKEFRQRRRERRDSKSFLSSESDNNAAYIIRNLELRKKIISISDEINLNAIFHA</sequence>
<name>A0A564YRT9_HYMDI</name>
<proteinExistence type="predicted"/>
<reference evidence="2 3" key="1">
    <citation type="submission" date="2019-07" db="EMBL/GenBank/DDBJ databases">
        <authorList>
            <person name="Jastrzebski P J."/>
            <person name="Paukszto L."/>
            <person name="Jastrzebski P J."/>
        </authorList>
    </citation>
    <scope>NUCLEOTIDE SEQUENCE [LARGE SCALE GENOMIC DNA]</scope>
    <source>
        <strain evidence="2 3">WMS-il1</strain>
    </source>
</reference>
<gene>
    <name evidence="2" type="ORF">WMSIL1_LOCUS8619</name>
</gene>